<dbReference type="Gene3D" id="3.30.700.10">
    <property type="entry name" value="Glycoprotein, Type 4 Pilin"/>
    <property type="match status" value="1"/>
</dbReference>
<dbReference type="RefSeq" id="WP_084274658.1">
    <property type="nucleotide sequence ID" value="NZ_AP026671.1"/>
</dbReference>
<dbReference type="InterPro" id="IPR045584">
    <property type="entry name" value="Pilin-like"/>
</dbReference>
<dbReference type="SUPFAM" id="SSF54523">
    <property type="entry name" value="Pili subunits"/>
    <property type="match status" value="1"/>
</dbReference>
<dbReference type="STRING" id="1069081.SAMN05660197_0120"/>
<sequence length="129" mass="14321">MRRGGFTMIELIFVIVILGILAAVALPKFIGVGEQARTAKIKAFVGTLNRTVGPTLWSKSIAEGHNGQIRNYYCRDLAKYTDIPDEVRKMRGNRCDFRINNQKTGLSGVITFTDGNATDSPRWDLNISS</sequence>
<evidence type="ECO:0000313" key="2">
    <source>
        <dbReference type="Proteomes" id="UP000192602"/>
    </source>
</evidence>
<dbReference type="AlphaFoldDB" id="A0A1W1WPY9"/>
<proteinExistence type="predicted"/>
<keyword evidence="2" id="KW-1185">Reference proteome</keyword>
<name>A0A1W1WPY9_9BACT</name>
<reference evidence="2" key="1">
    <citation type="submission" date="2017-04" db="EMBL/GenBank/DDBJ databases">
        <authorList>
            <person name="Varghese N."/>
            <person name="Submissions S."/>
        </authorList>
    </citation>
    <scope>NUCLEOTIDE SEQUENCE [LARGE SCALE GENOMIC DNA]</scope>
    <source>
        <strain evidence="2">DSM 16512</strain>
    </source>
</reference>
<organism evidence="1 2">
    <name type="scientific">Nitratiruptor tergarcus DSM 16512</name>
    <dbReference type="NCBI Taxonomy" id="1069081"/>
    <lineage>
        <taxon>Bacteria</taxon>
        <taxon>Pseudomonadati</taxon>
        <taxon>Campylobacterota</taxon>
        <taxon>Epsilonproteobacteria</taxon>
        <taxon>Nautiliales</taxon>
        <taxon>Nitratiruptoraceae</taxon>
        <taxon>Nitratiruptor</taxon>
    </lineage>
</organism>
<protein>
    <submittedName>
        <fullName evidence="1">Prepilin-type N-terminal cleavage/methylation domain-containing protein</fullName>
    </submittedName>
</protein>
<dbReference type="Pfam" id="PF07963">
    <property type="entry name" value="N_methyl"/>
    <property type="match status" value="1"/>
</dbReference>
<dbReference type="EMBL" id="FWWZ01000001">
    <property type="protein sequence ID" value="SMC08371.1"/>
    <property type="molecule type" value="Genomic_DNA"/>
</dbReference>
<evidence type="ECO:0000313" key="1">
    <source>
        <dbReference type="EMBL" id="SMC08371.1"/>
    </source>
</evidence>
<dbReference type="OrthoDB" id="5349145at2"/>
<gene>
    <name evidence="1" type="ORF">SAMN05660197_0120</name>
</gene>
<accession>A0A1W1WPY9</accession>
<dbReference type="NCBIfam" id="TIGR02532">
    <property type="entry name" value="IV_pilin_GFxxxE"/>
    <property type="match status" value="1"/>
</dbReference>
<dbReference type="Proteomes" id="UP000192602">
    <property type="component" value="Unassembled WGS sequence"/>
</dbReference>
<dbReference type="InterPro" id="IPR012902">
    <property type="entry name" value="N_methyl_site"/>
</dbReference>